<keyword evidence="3 11" id="KW-1134">Transmembrane beta strand</keyword>
<evidence type="ECO:0000256" key="9">
    <source>
        <dbReference type="ARBA" id="ARBA00023136"/>
    </source>
</evidence>
<comment type="subcellular location">
    <subcellularLocation>
        <location evidence="1 11">Cell outer membrane</location>
        <topology evidence="1 11">Multi-pass membrane protein</topology>
    </subcellularLocation>
</comment>
<keyword evidence="2 11" id="KW-0813">Transport</keyword>
<dbReference type="PANTHER" id="PTHR32552">
    <property type="entry name" value="FERRICHROME IRON RECEPTOR-RELATED"/>
    <property type="match status" value="1"/>
</dbReference>
<dbReference type="Pfam" id="PF07715">
    <property type="entry name" value="Plug"/>
    <property type="match status" value="1"/>
</dbReference>
<feature type="domain" description="TonB-dependent receptor-like beta-barrel" evidence="13">
    <location>
        <begin position="251"/>
        <end position="758"/>
    </location>
</feature>
<comment type="similarity">
    <text evidence="11 12">Belongs to the TonB-dependent receptor family.</text>
</comment>
<keyword evidence="9 11" id="KW-0472">Membrane</keyword>
<dbReference type="PROSITE" id="PS52016">
    <property type="entry name" value="TONB_DEPENDENT_REC_3"/>
    <property type="match status" value="1"/>
</dbReference>
<evidence type="ECO:0000256" key="6">
    <source>
        <dbReference type="ARBA" id="ARBA00023004"/>
    </source>
</evidence>
<evidence type="ECO:0000256" key="8">
    <source>
        <dbReference type="ARBA" id="ARBA00023077"/>
    </source>
</evidence>
<keyword evidence="8 12" id="KW-0798">TonB box</keyword>
<feature type="domain" description="TonB-dependent receptor plug" evidence="14">
    <location>
        <begin position="33"/>
        <end position="141"/>
    </location>
</feature>
<keyword evidence="5 11" id="KW-0812">Transmembrane</keyword>
<reference evidence="15" key="1">
    <citation type="submission" date="2021-04" db="EMBL/GenBank/DDBJ databases">
        <title>The complete genome sequence of Caulobacter sp. S6.</title>
        <authorList>
            <person name="Tang Y."/>
            <person name="Ouyang W."/>
            <person name="Liu Q."/>
            <person name="Huang B."/>
            <person name="Guo Z."/>
            <person name="Lei P."/>
        </authorList>
    </citation>
    <scope>NUCLEOTIDE SEQUENCE</scope>
    <source>
        <strain evidence="15">S6</strain>
    </source>
</reference>
<keyword evidence="16" id="KW-1185">Reference proteome</keyword>
<proteinExistence type="inferred from homology"/>
<dbReference type="Pfam" id="PF00593">
    <property type="entry name" value="TonB_dep_Rec_b-barrel"/>
    <property type="match status" value="1"/>
</dbReference>
<dbReference type="SUPFAM" id="SSF56935">
    <property type="entry name" value="Porins"/>
    <property type="match status" value="1"/>
</dbReference>
<evidence type="ECO:0000256" key="5">
    <source>
        <dbReference type="ARBA" id="ARBA00022692"/>
    </source>
</evidence>
<evidence type="ECO:0000256" key="11">
    <source>
        <dbReference type="PROSITE-ProRule" id="PRU01360"/>
    </source>
</evidence>
<evidence type="ECO:0000259" key="14">
    <source>
        <dbReference type="Pfam" id="PF07715"/>
    </source>
</evidence>
<evidence type="ECO:0000256" key="10">
    <source>
        <dbReference type="ARBA" id="ARBA00023237"/>
    </source>
</evidence>
<keyword evidence="10 11" id="KW-0998">Cell outer membrane</keyword>
<keyword evidence="15" id="KW-0675">Receptor</keyword>
<keyword evidence="6" id="KW-0408">Iron</keyword>
<evidence type="ECO:0000313" key="16">
    <source>
        <dbReference type="Proteomes" id="UP000676409"/>
    </source>
</evidence>
<dbReference type="InterPro" id="IPR039426">
    <property type="entry name" value="TonB-dep_rcpt-like"/>
</dbReference>
<evidence type="ECO:0000256" key="2">
    <source>
        <dbReference type="ARBA" id="ARBA00022448"/>
    </source>
</evidence>
<evidence type="ECO:0000256" key="3">
    <source>
        <dbReference type="ARBA" id="ARBA00022452"/>
    </source>
</evidence>
<organism evidence="15 16">
    <name type="scientific">Phenylobacterium montanum</name>
    <dbReference type="NCBI Taxonomy" id="2823693"/>
    <lineage>
        <taxon>Bacteria</taxon>
        <taxon>Pseudomonadati</taxon>
        <taxon>Pseudomonadota</taxon>
        <taxon>Alphaproteobacteria</taxon>
        <taxon>Caulobacterales</taxon>
        <taxon>Caulobacteraceae</taxon>
        <taxon>Phenylobacterium</taxon>
    </lineage>
</organism>
<keyword evidence="4" id="KW-0410">Iron transport</keyword>
<dbReference type="CDD" id="cd01347">
    <property type="entry name" value="ligand_gated_channel"/>
    <property type="match status" value="1"/>
</dbReference>
<dbReference type="InterPro" id="IPR000531">
    <property type="entry name" value="Beta-barrel_TonB"/>
</dbReference>
<protein>
    <submittedName>
        <fullName evidence="15">TonB-dependent receptor</fullName>
    </submittedName>
</protein>
<dbReference type="GO" id="GO:0006826">
    <property type="term" value="P:iron ion transport"/>
    <property type="evidence" value="ECO:0007669"/>
    <property type="project" value="UniProtKB-KW"/>
</dbReference>
<dbReference type="PANTHER" id="PTHR32552:SF81">
    <property type="entry name" value="TONB-DEPENDENT OUTER MEMBRANE RECEPTOR"/>
    <property type="match status" value="1"/>
</dbReference>
<evidence type="ECO:0000313" key="15">
    <source>
        <dbReference type="EMBL" id="QUD90048.1"/>
    </source>
</evidence>
<evidence type="ECO:0000256" key="1">
    <source>
        <dbReference type="ARBA" id="ARBA00004571"/>
    </source>
</evidence>
<dbReference type="AlphaFoldDB" id="A0A975IWM8"/>
<evidence type="ECO:0000259" key="13">
    <source>
        <dbReference type="Pfam" id="PF00593"/>
    </source>
</evidence>
<sequence>MAQSNQASAQPAAAQPPSIGDIVVTAQKREQRLQDVPVVVTVLNAQKLESAQVKSVNDLVVLTPGLSVNTNQGESTTIIRIRGVGNVADNPGLEQSVGLYIDGVYRPRNGVSFNDLGELSDIEILKGPQGTLFGKNTIAGVVQITTLRPSFKPGMVGEFTAQNYNGYGGSITVTGPLVGDVLAGRLYVGARERDGYVDVKQAPGGNIPKQDDEHMWTTRGQLLWQPNNNFDINFIADYSKRDDHCCVGVDYLNGQGFGGTPGPAFIINSIFPGAIPNPVSSKNNTAYLNRTDEEHIIDQGVSATAGWTTPWFDGAKLTSITAYRDNKDAGGGDTDGTLADFLFTSPKYNFTRFRQFSEELQYRGSTERLDWQVGAFYSHEVLDNGVSTQFGTQLGPYVAALSPLPAAFFPAGEGSIDRYHQTEEGEAIYTQEKFKITDKLSLIGGLRYTWEHKNLTSSYTAKDAANACATVLFLTHGDTPVPLSQYVNMPKSAFGTPCLINPAFDGLTTHQSLSETALTGTAKLQYQFNRDDMAYASYSRGNLVGGFNLAEVTKPLTGATAPNTSLAPQSDTSFPGEWVDAYEVGVKSMWFDRRLVLNGAVFYQTYTDHQLNAFTGTQFVEFTIPEATAEGVELEGLWAASHDLKINFGLTWADTFYPNSTKNKTTLQAPGSNLYLLPGNRLSYAPFWSGVVGADYQHEVFNGLKGEATLDLKYTSDYQIGSDEDPTKLQKAYALVDASVSVTTPDNHIKVSLWATNLFNQFYKQAAYDGVIQTLSPIPANIPALNNYYYFPSPPRFFGVTLKVKY</sequence>
<dbReference type="Gene3D" id="2.40.170.20">
    <property type="entry name" value="TonB-dependent receptor, beta-barrel domain"/>
    <property type="match status" value="1"/>
</dbReference>
<dbReference type="KEGG" id="caul:KCG34_09380"/>
<dbReference type="Proteomes" id="UP000676409">
    <property type="component" value="Chromosome"/>
</dbReference>
<keyword evidence="7" id="KW-0406">Ion transport</keyword>
<evidence type="ECO:0000256" key="4">
    <source>
        <dbReference type="ARBA" id="ARBA00022496"/>
    </source>
</evidence>
<dbReference type="InterPro" id="IPR012910">
    <property type="entry name" value="Plug_dom"/>
</dbReference>
<evidence type="ECO:0000256" key="7">
    <source>
        <dbReference type="ARBA" id="ARBA00023065"/>
    </source>
</evidence>
<name>A0A975IWM8_9CAUL</name>
<dbReference type="EMBL" id="CP073078">
    <property type="protein sequence ID" value="QUD90048.1"/>
    <property type="molecule type" value="Genomic_DNA"/>
</dbReference>
<dbReference type="RefSeq" id="WP_211940099.1">
    <property type="nucleotide sequence ID" value="NZ_CP073078.1"/>
</dbReference>
<accession>A0A975IWM8</accession>
<evidence type="ECO:0000256" key="12">
    <source>
        <dbReference type="RuleBase" id="RU003357"/>
    </source>
</evidence>
<gene>
    <name evidence="15" type="ORF">KCG34_09380</name>
</gene>
<dbReference type="InterPro" id="IPR036942">
    <property type="entry name" value="Beta-barrel_TonB_sf"/>
</dbReference>
<dbReference type="GO" id="GO:0009279">
    <property type="term" value="C:cell outer membrane"/>
    <property type="evidence" value="ECO:0007669"/>
    <property type="project" value="UniProtKB-SubCell"/>
</dbReference>